<organism evidence="2 3">
    <name type="scientific">Pyrus ussuriensis x Pyrus communis</name>
    <dbReference type="NCBI Taxonomy" id="2448454"/>
    <lineage>
        <taxon>Eukaryota</taxon>
        <taxon>Viridiplantae</taxon>
        <taxon>Streptophyta</taxon>
        <taxon>Embryophyta</taxon>
        <taxon>Tracheophyta</taxon>
        <taxon>Spermatophyta</taxon>
        <taxon>Magnoliopsida</taxon>
        <taxon>eudicotyledons</taxon>
        <taxon>Gunneridae</taxon>
        <taxon>Pentapetalae</taxon>
        <taxon>rosids</taxon>
        <taxon>fabids</taxon>
        <taxon>Rosales</taxon>
        <taxon>Rosaceae</taxon>
        <taxon>Amygdaloideae</taxon>
        <taxon>Maleae</taxon>
        <taxon>Pyrus</taxon>
    </lineage>
</organism>
<dbReference type="OrthoDB" id="751010at2759"/>
<dbReference type="Proteomes" id="UP000327157">
    <property type="component" value="Chromosome 5"/>
</dbReference>
<dbReference type="EMBL" id="SMOL01000004">
    <property type="protein sequence ID" value="KAB2636543.1"/>
    <property type="molecule type" value="Genomic_DNA"/>
</dbReference>
<comment type="caution">
    <text evidence="2">The sequence shown here is derived from an EMBL/GenBank/DDBJ whole genome shotgun (WGS) entry which is preliminary data.</text>
</comment>
<sequence length="146" mass="16874">MESSPQARVKKQSWRTPPQFEVELDGFNCSKTLVSLLVQQVKVGGKRIRMATEAREGSRQRDEDRTEARPFASCVTERNDRLHHQLGPHHPSTPLLLLFLPSRTRLSYLQNTQNPNKIICFLDLKLKKLGYEFVETNLRIGKMMGR</sequence>
<gene>
    <name evidence="2" type="ORF">D8674_027077</name>
</gene>
<evidence type="ECO:0000256" key="1">
    <source>
        <dbReference type="SAM" id="MobiDB-lite"/>
    </source>
</evidence>
<protein>
    <submittedName>
        <fullName evidence="2">Uncharacterized protein</fullName>
    </submittedName>
</protein>
<evidence type="ECO:0000313" key="3">
    <source>
        <dbReference type="Proteomes" id="UP000327157"/>
    </source>
</evidence>
<feature type="region of interest" description="Disordered" evidence="1">
    <location>
        <begin position="52"/>
        <end position="72"/>
    </location>
</feature>
<keyword evidence="3" id="KW-1185">Reference proteome</keyword>
<evidence type="ECO:0000313" key="2">
    <source>
        <dbReference type="EMBL" id="KAB2636543.1"/>
    </source>
</evidence>
<accession>A0A5N5IBS0</accession>
<dbReference type="AlphaFoldDB" id="A0A5N5IBS0"/>
<reference evidence="2 3" key="1">
    <citation type="submission" date="2019-09" db="EMBL/GenBank/DDBJ databases">
        <authorList>
            <person name="Ou C."/>
        </authorList>
    </citation>
    <scope>NUCLEOTIDE SEQUENCE [LARGE SCALE GENOMIC DNA]</scope>
    <source>
        <strain evidence="2">S2</strain>
        <tissue evidence="2">Leaf</tissue>
    </source>
</reference>
<name>A0A5N5IBS0_9ROSA</name>
<reference evidence="2 3" key="3">
    <citation type="submission" date="2019-11" db="EMBL/GenBank/DDBJ databases">
        <title>A de novo genome assembly of a pear dwarfing rootstock.</title>
        <authorList>
            <person name="Wang F."/>
            <person name="Wang J."/>
            <person name="Li S."/>
            <person name="Zhang Y."/>
            <person name="Fang M."/>
            <person name="Ma L."/>
            <person name="Zhao Y."/>
            <person name="Jiang S."/>
        </authorList>
    </citation>
    <scope>NUCLEOTIDE SEQUENCE [LARGE SCALE GENOMIC DNA]</scope>
    <source>
        <strain evidence="2">S2</strain>
        <tissue evidence="2">Leaf</tissue>
    </source>
</reference>
<feature type="compositionally biased region" description="Basic and acidic residues" evidence="1">
    <location>
        <begin position="52"/>
        <end position="68"/>
    </location>
</feature>
<reference evidence="3" key="2">
    <citation type="submission" date="2019-10" db="EMBL/GenBank/DDBJ databases">
        <title>A de novo genome assembly of a pear dwarfing rootstock.</title>
        <authorList>
            <person name="Wang F."/>
            <person name="Wang J."/>
            <person name="Li S."/>
            <person name="Zhang Y."/>
            <person name="Fang M."/>
            <person name="Ma L."/>
            <person name="Zhao Y."/>
            <person name="Jiang S."/>
        </authorList>
    </citation>
    <scope>NUCLEOTIDE SEQUENCE [LARGE SCALE GENOMIC DNA]</scope>
</reference>
<proteinExistence type="predicted"/>